<organism evidence="2 3">
    <name type="scientific">Vitis vinifera</name>
    <name type="common">Grape</name>
    <dbReference type="NCBI Taxonomy" id="29760"/>
    <lineage>
        <taxon>Eukaryota</taxon>
        <taxon>Viridiplantae</taxon>
        <taxon>Streptophyta</taxon>
        <taxon>Embryophyta</taxon>
        <taxon>Tracheophyta</taxon>
        <taxon>Spermatophyta</taxon>
        <taxon>Magnoliopsida</taxon>
        <taxon>eudicotyledons</taxon>
        <taxon>Gunneridae</taxon>
        <taxon>Pentapetalae</taxon>
        <taxon>rosids</taxon>
        <taxon>Vitales</taxon>
        <taxon>Vitaceae</taxon>
        <taxon>Viteae</taxon>
        <taxon>Vitis</taxon>
    </lineage>
</organism>
<keyword evidence="1" id="KW-0812">Transmembrane</keyword>
<dbReference type="EMBL" id="QGNW01000732">
    <property type="protein sequence ID" value="RVW63787.1"/>
    <property type="molecule type" value="Genomic_DNA"/>
</dbReference>
<gene>
    <name evidence="2" type="ORF">CK203_059619</name>
</gene>
<evidence type="ECO:0000313" key="3">
    <source>
        <dbReference type="Proteomes" id="UP000288805"/>
    </source>
</evidence>
<comment type="caution">
    <text evidence="2">The sequence shown here is derived from an EMBL/GenBank/DDBJ whole genome shotgun (WGS) entry which is preliminary data.</text>
</comment>
<keyword evidence="1" id="KW-1133">Transmembrane helix</keyword>
<protein>
    <submittedName>
        <fullName evidence="2">Uncharacterized protein</fullName>
    </submittedName>
</protein>
<reference evidence="2 3" key="1">
    <citation type="journal article" date="2018" name="PLoS Genet.">
        <title>Population sequencing reveals clonal diversity and ancestral inbreeding in the grapevine cultivar Chardonnay.</title>
        <authorList>
            <person name="Roach M.J."/>
            <person name="Johnson D.L."/>
            <person name="Bohlmann J."/>
            <person name="van Vuuren H.J."/>
            <person name="Jones S.J."/>
            <person name="Pretorius I.S."/>
            <person name="Schmidt S.A."/>
            <person name="Borneman A.R."/>
        </authorList>
    </citation>
    <scope>NUCLEOTIDE SEQUENCE [LARGE SCALE GENOMIC DNA]</scope>
    <source>
        <strain evidence="3">cv. Chardonnay</strain>
        <tissue evidence="2">Leaf</tissue>
    </source>
</reference>
<dbReference type="AlphaFoldDB" id="A0A438FV01"/>
<keyword evidence="1" id="KW-0472">Membrane</keyword>
<evidence type="ECO:0000313" key="2">
    <source>
        <dbReference type="EMBL" id="RVW63787.1"/>
    </source>
</evidence>
<proteinExistence type="predicted"/>
<evidence type="ECO:0000256" key="1">
    <source>
        <dbReference type="SAM" id="Phobius"/>
    </source>
</evidence>
<sequence length="144" mass="17129">MDQDHLQKSTRIVIGHDDLRGAINQIPNIWDEWEREEPLDLDWVVAVESPTCRRKWVIRSESFPSFYFRLLCLFVCGFAYLKQPMISLKGVFFFAIKLWFVSHPKRKQSILALYSEFGTYHLVSEPFLWEPTRSELSTWRLDSV</sequence>
<accession>A0A438FV01</accession>
<dbReference type="Proteomes" id="UP000288805">
    <property type="component" value="Unassembled WGS sequence"/>
</dbReference>
<name>A0A438FV01_VITVI</name>
<feature type="transmembrane region" description="Helical" evidence="1">
    <location>
        <begin position="63"/>
        <end position="80"/>
    </location>
</feature>